<keyword evidence="1" id="KW-1133">Transmembrane helix</keyword>
<name>A0ABY3RU22_9MICO</name>
<organism evidence="2 3">
    <name type="scientific">Microbacterium resistens</name>
    <dbReference type="NCBI Taxonomy" id="156977"/>
    <lineage>
        <taxon>Bacteria</taxon>
        <taxon>Bacillati</taxon>
        <taxon>Actinomycetota</taxon>
        <taxon>Actinomycetes</taxon>
        <taxon>Micrococcales</taxon>
        <taxon>Microbacteriaceae</taxon>
        <taxon>Microbacterium</taxon>
    </lineage>
</organism>
<evidence type="ECO:0000313" key="2">
    <source>
        <dbReference type="EMBL" id="UGS26216.1"/>
    </source>
</evidence>
<dbReference type="RefSeq" id="WP_231819915.1">
    <property type="nucleotide sequence ID" value="NZ_CP082781.1"/>
</dbReference>
<feature type="transmembrane region" description="Helical" evidence="1">
    <location>
        <begin position="108"/>
        <end position="132"/>
    </location>
</feature>
<sequence length="343" mass="35865">MSTPDPAATPRGPLWRRLLSRPLVWAALCLVVAVALHGGGGDAEFPVFLLAIVAGWLWGFAFVNATDRIAPEPRGLLVHVAGAVVVGAAGLLLVSGGSERLADLSDRVYGAVLILVLGVPPAGAWILITLFARVMALVGARVKAAVGTRPVPPAPSWEGDGEGAVVRFTAVRLRIRTLALAIVGVVLVLGAGCVALLIALDDVVVRMGPRLSIVLAGLVLGLPAYLLLAASIRRRSIPCSVRFVRDRLQVRAGAETAELRLSEIELLRWRTETEYARVEVRGAGVDLSLVVGMARPPEGGAPRLPALSPRVMDLLASAGLRQEGGGRGVVTFRRAPTAPAPLG</sequence>
<gene>
    <name evidence="2" type="ORF">K8F61_16520</name>
</gene>
<evidence type="ECO:0008006" key="4">
    <source>
        <dbReference type="Google" id="ProtNLM"/>
    </source>
</evidence>
<feature type="transmembrane region" description="Helical" evidence="1">
    <location>
        <begin position="45"/>
        <end position="64"/>
    </location>
</feature>
<reference evidence="2 3" key="1">
    <citation type="submission" date="2023-01" db="EMBL/GenBank/DDBJ databases">
        <title>Characterization of estradiol degrading bacteria Microbacterium sp. MZT7 and reveal degrading genes through genome analysis.</title>
        <authorList>
            <person name="Hao P."/>
            <person name="Gao Y."/>
        </authorList>
    </citation>
    <scope>NUCLEOTIDE SEQUENCE [LARGE SCALE GENOMIC DNA]</scope>
    <source>
        <strain evidence="2 3">MZT7</strain>
    </source>
</reference>
<protein>
    <recommendedName>
        <fullName evidence="4">PH domain-containing protein</fullName>
    </recommendedName>
</protein>
<feature type="transmembrane region" description="Helical" evidence="1">
    <location>
        <begin position="177"/>
        <end position="199"/>
    </location>
</feature>
<keyword evidence="3" id="KW-1185">Reference proteome</keyword>
<dbReference type="Proteomes" id="UP001199642">
    <property type="component" value="Chromosome"/>
</dbReference>
<proteinExistence type="predicted"/>
<evidence type="ECO:0000313" key="3">
    <source>
        <dbReference type="Proteomes" id="UP001199642"/>
    </source>
</evidence>
<accession>A0ABY3RU22</accession>
<evidence type="ECO:0000256" key="1">
    <source>
        <dbReference type="SAM" id="Phobius"/>
    </source>
</evidence>
<keyword evidence="1" id="KW-0472">Membrane</keyword>
<dbReference type="EMBL" id="CP082781">
    <property type="protein sequence ID" value="UGS26216.1"/>
    <property type="molecule type" value="Genomic_DNA"/>
</dbReference>
<keyword evidence="1" id="KW-0812">Transmembrane</keyword>
<feature type="transmembrane region" description="Helical" evidence="1">
    <location>
        <begin position="23"/>
        <end position="39"/>
    </location>
</feature>
<feature type="transmembrane region" description="Helical" evidence="1">
    <location>
        <begin position="76"/>
        <end position="96"/>
    </location>
</feature>
<feature type="transmembrane region" description="Helical" evidence="1">
    <location>
        <begin position="211"/>
        <end position="232"/>
    </location>
</feature>